<dbReference type="SUPFAM" id="SSF51735">
    <property type="entry name" value="NAD(P)-binding Rossmann-fold domains"/>
    <property type="match status" value="1"/>
</dbReference>
<comment type="similarity">
    <text evidence="1">Belongs to the zinc-containing alcohol dehydrogenase family.</text>
</comment>
<dbReference type="InterPro" id="IPR011032">
    <property type="entry name" value="GroES-like_sf"/>
</dbReference>
<evidence type="ECO:0000259" key="4">
    <source>
        <dbReference type="SMART" id="SM00829"/>
    </source>
</evidence>
<evidence type="ECO:0000313" key="5">
    <source>
        <dbReference type="EMBL" id="PNS15965.1"/>
    </source>
</evidence>
<proteinExistence type="inferred from homology"/>
<dbReference type="PANTHER" id="PTHR45348">
    <property type="entry name" value="HYPOTHETICAL OXIDOREDUCTASE (EUROFUNG)"/>
    <property type="match status" value="1"/>
</dbReference>
<accession>A0A2K1QLC9</accession>
<comment type="caution">
    <text evidence="5">The sequence shown here is derived from an EMBL/GenBank/DDBJ whole genome shotgun (WGS) entry which is preliminary data.</text>
</comment>
<dbReference type="CDD" id="cd08249">
    <property type="entry name" value="enoyl_reductase_like"/>
    <property type="match status" value="1"/>
</dbReference>
<keyword evidence="3" id="KW-0560">Oxidoreductase</keyword>
<gene>
    <name evidence="5" type="ORF">CAC42_4366</name>
</gene>
<dbReference type="GO" id="GO:0016651">
    <property type="term" value="F:oxidoreductase activity, acting on NAD(P)H"/>
    <property type="evidence" value="ECO:0007669"/>
    <property type="project" value="InterPro"/>
</dbReference>
<dbReference type="InterPro" id="IPR036291">
    <property type="entry name" value="NAD(P)-bd_dom_sf"/>
</dbReference>
<evidence type="ECO:0000256" key="2">
    <source>
        <dbReference type="ARBA" id="ARBA00011245"/>
    </source>
</evidence>
<evidence type="ECO:0000313" key="6">
    <source>
        <dbReference type="Proteomes" id="UP000243797"/>
    </source>
</evidence>
<dbReference type="Pfam" id="PF08240">
    <property type="entry name" value="ADH_N"/>
    <property type="match status" value="1"/>
</dbReference>
<comment type="subunit">
    <text evidence="2">Monomer.</text>
</comment>
<dbReference type="InParanoid" id="A0A2K1QLC9"/>
<dbReference type="Pfam" id="PF00107">
    <property type="entry name" value="ADH_zinc_N"/>
    <property type="match status" value="1"/>
</dbReference>
<evidence type="ECO:0000256" key="1">
    <source>
        <dbReference type="ARBA" id="ARBA00008072"/>
    </source>
</evidence>
<dbReference type="SUPFAM" id="SSF50129">
    <property type="entry name" value="GroES-like"/>
    <property type="match status" value="1"/>
</dbReference>
<evidence type="ECO:0000256" key="3">
    <source>
        <dbReference type="ARBA" id="ARBA00023002"/>
    </source>
</evidence>
<dbReference type="EMBL" id="NKHZ01000060">
    <property type="protein sequence ID" value="PNS15965.1"/>
    <property type="molecule type" value="Genomic_DNA"/>
</dbReference>
<dbReference type="Proteomes" id="UP000243797">
    <property type="component" value="Unassembled WGS sequence"/>
</dbReference>
<sequence length="346" mass="37155">MATNQAAWIKEAYSHPFVVEPAELPRAGPHDLVIKNHALAINPVDWKVQTQSPPFVAKYPFILGSDVAGEVYEVGSEVENFKVGDRVIAEGHAFLDGKSTSGAFQNYTAVDRLIAVKLPPNLTYTEGVVLPLALNTAITGLYPEEILGLPLPSVNPIPVNKILLIWGGSSSVGAAAIQLAKASGLTVIATASAPNHDLVKSHLRADHVFDHNAPDVVTQIAQTVKDSGKEFAGVYDAIALPTSLKLVTEVFEQLRGLGARRLAVTLLPQGLPDDIQTGQMFALTVLTKHRSIAEHVWGRFLYEALEKGVIKPLPEPMVIGKGLESVQKAVDRLKEGVSAKKVVVEL</sequence>
<organism evidence="5 6">
    <name type="scientific">Sphaceloma murrayae</name>
    <dbReference type="NCBI Taxonomy" id="2082308"/>
    <lineage>
        <taxon>Eukaryota</taxon>
        <taxon>Fungi</taxon>
        <taxon>Dikarya</taxon>
        <taxon>Ascomycota</taxon>
        <taxon>Pezizomycotina</taxon>
        <taxon>Dothideomycetes</taxon>
        <taxon>Dothideomycetidae</taxon>
        <taxon>Myriangiales</taxon>
        <taxon>Elsinoaceae</taxon>
        <taxon>Sphaceloma</taxon>
    </lineage>
</organism>
<name>A0A2K1QLC9_9PEZI</name>
<dbReference type="InterPro" id="IPR013149">
    <property type="entry name" value="ADH-like_C"/>
</dbReference>
<feature type="domain" description="Enoyl reductase (ER)" evidence="4">
    <location>
        <begin position="14"/>
        <end position="344"/>
    </location>
</feature>
<protein>
    <recommendedName>
        <fullName evidence="4">Enoyl reductase (ER) domain-containing protein</fullName>
    </recommendedName>
</protein>
<reference evidence="5 6" key="1">
    <citation type="submission" date="2017-06" db="EMBL/GenBank/DDBJ databases">
        <title>Draft genome sequence of a variant of Elsinoe murrayae.</title>
        <authorList>
            <person name="Cheng Q."/>
        </authorList>
    </citation>
    <scope>NUCLEOTIDE SEQUENCE [LARGE SCALE GENOMIC DNA]</scope>
    <source>
        <strain evidence="5 6">CQ-2017a</strain>
    </source>
</reference>
<dbReference type="Gene3D" id="3.40.50.720">
    <property type="entry name" value="NAD(P)-binding Rossmann-like Domain"/>
    <property type="match status" value="1"/>
</dbReference>
<dbReference type="OrthoDB" id="48317at2759"/>
<dbReference type="InterPro" id="IPR047122">
    <property type="entry name" value="Trans-enoyl_RdTase-like"/>
</dbReference>
<dbReference type="InterPro" id="IPR013154">
    <property type="entry name" value="ADH-like_N"/>
</dbReference>
<dbReference type="Gene3D" id="3.90.180.10">
    <property type="entry name" value="Medium-chain alcohol dehydrogenases, catalytic domain"/>
    <property type="match status" value="1"/>
</dbReference>
<dbReference type="AlphaFoldDB" id="A0A2K1QLC9"/>
<dbReference type="InterPro" id="IPR020843">
    <property type="entry name" value="ER"/>
</dbReference>
<keyword evidence="6" id="KW-1185">Reference proteome</keyword>
<dbReference type="SMART" id="SM00829">
    <property type="entry name" value="PKS_ER"/>
    <property type="match status" value="1"/>
</dbReference>
<dbReference type="STRING" id="2082308.A0A2K1QLC9"/>
<dbReference type="PANTHER" id="PTHR45348:SF2">
    <property type="entry name" value="ZINC-TYPE ALCOHOL DEHYDROGENASE-LIKE PROTEIN C2E1P3.01"/>
    <property type="match status" value="1"/>
</dbReference>